<proteinExistence type="inferred from homology"/>
<dbReference type="eggNOG" id="COG2091">
    <property type="taxonomic scope" value="Bacteria"/>
</dbReference>
<dbReference type="HOGENOM" id="CLU_057011_2_3_3"/>
<comment type="cofactor">
    <cofactor evidence="1">
        <name>Mg(2+)</name>
        <dbReference type="ChEBI" id="CHEBI:18420"/>
    </cofactor>
</comment>
<dbReference type="GO" id="GO:0005829">
    <property type="term" value="C:cytosol"/>
    <property type="evidence" value="ECO:0007669"/>
    <property type="project" value="TreeGrafter"/>
</dbReference>
<keyword evidence="9" id="KW-1185">Reference proteome</keyword>
<evidence type="ECO:0000256" key="4">
    <source>
        <dbReference type="ARBA" id="ARBA00022723"/>
    </source>
</evidence>
<comment type="similarity">
    <text evidence="2">Belongs to the P-Pant transferase superfamily. Gsp/Sfp/HetI/AcpT family.</text>
</comment>
<dbReference type="PANTHER" id="PTHR12215:SF10">
    <property type="entry name" value="L-AMINOADIPATE-SEMIALDEHYDE DEHYDROGENASE-PHOSPHOPANTETHEINYL TRANSFERASE"/>
    <property type="match status" value="1"/>
</dbReference>
<dbReference type="STRING" id="497965.Cyan7822_3860"/>
<name>E0UJ89_GLOV7</name>
<reference evidence="9" key="1">
    <citation type="journal article" date="2011" name="MBio">
        <title>Novel metabolic attributes of the genus Cyanothece, comprising a group of unicellular nitrogen-fixing Cyanobacteria.</title>
        <authorList>
            <person name="Bandyopadhyay A."/>
            <person name="Elvitigala T."/>
            <person name="Welsh E."/>
            <person name="Stockel J."/>
            <person name="Liberton M."/>
            <person name="Min H."/>
            <person name="Sherman L.A."/>
            <person name="Pakrasi H.B."/>
        </authorList>
    </citation>
    <scope>NUCLEOTIDE SEQUENCE [LARGE SCALE GENOMIC DNA]</scope>
    <source>
        <strain evidence="9">PCC 7822</strain>
    </source>
</reference>
<organism evidence="8 9">
    <name type="scientific">Gloeothece verrucosa (strain PCC 7822)</name>
    <name type="common">Cyanothece sp. (strain PCC 7822)</name>
    <dbReference type="NCBI Taxonomy" id="497965"/>
    <lineage>
        <taxon>Bacteria</taxon>
        <taxon>Bacillati</taxon>
        <taxon>Cyanobacteriota</taxon>
        <taxon>Cyanophyceae</taxon>
        <taxon>Oscillatoriophycideae</taxon>
        <taxon>Chroococcales</taxon>
        <taxon>Aphanothecaceae</taxon>
        <taxon>Gloeothece</taxon>
        <taxon>Gloeothece verrucosa</taxon>
    </lineage>
</organism>
<accession>E0UJ89</accession>
<gene>
    <name evidence="8" type="ordered locus">Cyan7822_3860</name>
</gene>
<dbReference type="Pfam" id="PF22624">
    <property type="entry name" value="AASDHPPT_N"/>
    <property type="match status" value="1"/>
</dbReference>
<dbReference type="Proteomes" id="UP000008206">
    <property type="component" value="Chromosome"/>
</dbReference>
<evidence type="ECO:0000259" key="7">
    <source>
        <dbReference type="Pfam" id="PF22624"/>
    </source>
</evidence>
<keyword evidence="4" id="KW-0479">Metal-binding</keyword>
<keyword evidence="5" id="KW-0460">Magnesium</keyword>
<evidence type="ECO:0000313" key="8">
    <source>
        <dbReference type="EMBL" id="ADN15792.1"/>
    </source>
</evidence>
<dbReference type="AlphaFoldDB" id="E0UJ89"/>
<dbReference type="InterPro" id="IPR008278">
    <property type="entry name" value="4-PPantetheinyl_Trfase_dom"/>
</dbReference>
<dbReference type="InterPro" id="IPR055066">
    <property type="entry name" value="AASDHPPT_N"/>
</dbReference>
<dbReference type="PANTHER" id="PTHR12215">
    <property type="entry name" value="PHOSPHOPANTETHEINE TRANSFERASE"/>
    <property type="match status" value="1"/>
</dbReference>
<evidence type="ECO:0000256" key="5">
    <source>
        <dbReference type="ARBA" id="ARBA00022842"/>
    </source>
</evidence>
<dbReference type="GO" id="GO:0000287">
    <property type="term" value="F:magnesium ion binding"/>
    <property type="evidence" value="ECO:0007669"/>
    <property type="project" value="InterPro"/>
</dbReference>
<dbReference type="EMBL" id="CP002198">
    <property type="protein sequence ID" value="ADN15792.1"/>
    <property type="molecule type" value="Genomic_DNA"/>
</dbReference>
<dbReference type="GO" id="GO:0006633">
    <property type="term" value="P:fatty acid biosynthetic process"/>
    <property type="evidence" value="ECO:0007669"/>
    <property type="project" value="InterPro"/>
</dbReference>
<dbReference type="NCBIfam" id="TIGR00556">
    <property type="entry name" value="pantethn_trn"/>
    <property type="match status" value="1"/>
</dbReference>
<evidence type="ECO:0000256" key="1">
    <source>
        <dbReference type="ARBA" id="ARBA00001946"/>
    </source>
</evidence>
<dbReference type="SUPFAM" id="SSF56214">
    <property type="entry name" value="4'-phosphopantetheinyl transferase"/>
    <property type="match status" value="2"/>
</dbReference>
<keyword evidence="3 8" id="KW-0808">Transferase</keyword>
<dbReference type="KEGG" id="cyj:Cyan7822_3860"/>
<evidence type="ECO:0000256" key="3">
    <source>
        <dbReference type="ARBA" id="ARBA00022679"/>
    </source>
</evidence>
<dbReference type="InterPro" id="IPR050559">
    <property type="entry name" value="P-Pant_transferase_sf"/>
</dbReference>
<protein>
    <submittedName>
        <fullName evidence="8">4'-phosphopantetheinyl transferase</fullName>
    </submittedName>
</protein>
<evidence type="ECO:0000259" key="6">
    <source>
        <dbReference type="Pfam" id="PF01648"/>
    </source>
</evidence>
<dbReference type="GO" id="GO:0019878">
    <property type="term" value="P:lysine biosynthetic process via aminoadipic acid"/>
    <property type="evidence" value="ECO:0007669"/>
    <property type="project" value="TreeGrafter"/>
</dbReference>
<feature type="domain" description="4'-phosphopantetheinyl transferase N-terminal" evidence="7">
    <location>
        <begin position="32"/>
        <end position="111"/>
    </location>
</feature>
<dbReference type="InterPro" id="IPR004568">
    <property type="entry name" value="Ppantetheine-prot_Trfase_dom"/>
</dbReference>
<dbReference type="Gene3D" id="3.90.470.20">
    <property type="entry name" value="4'-phosphopantetheinyl transferase domain"/>
    <property type="match status" value="2"/>
</dbReference>
<evidence type="ECO:0000256" key="2">
    <source>
        <dbReference type="ARBA" id="ARBA00010990"/>
    </source>
</evidence>
<dbReference type="InterPro" id="IPR037143">
    <property type="entry name" value="4-PPantetheinyl_Trfase_dom_sf"/>
</dbReference>
<feature type="domain" description="4'-phosphopantetheinyl transferase" evidence="6">
    <location>
        <begin position="121"/>
        <end position="208"/>
    </location>
</feature>
<dbReference type="RefSeq" id="WP_013323860.1">
    <property type="nucleotide sequence ID" value="NC_014501.1"/>
</dbReference>
<dbReference type="Pfam" id="PF01648">
    <property type="entry name" value="ACPS"/>
    <property type="match status" value="1"/>
</dbReference>
<sequence length="241" mass="27308">MMNPIWQTPPQELTLDFQDVHIWCANLDLPQEQILPLAKLLCEEEINRANRFQFEHHRHRFIAARGTLRIILGQYLNRVSDRIEFDYSPKGKPSIIASQGIEFNMSHSETLALYGVTRNRPIGVDIEYLRPMKDAAQLAKRFFCQSESEAISGLPAGEIEKTFFRAWTAKEAFLKATGEGIAGGLDQIEVDLSSQESRQFLSINGNAQEVENWSLLPLVVAENYLGAVVVKGPGLFRFFKP</sequence>
<dbReference type="GO" id="GO:0008897">
    <property type="term" value="F:holo-[acyl-carrier-protein] synthase activity"/>
    <property type="evidence" value="ECO:0007669"/>
    <property type="project" value="InterPro"/>
</dbReference>
<evidence type="ECO:0000313" key="9">
    <source>
        <dbReference type="Proteomes" id="UP000008206"/>
    </source>
</evidence>